<proteinExistence type="predicted"/>
<reference evidence="2" key="1">
    <citation type="journal article" date="2014" name="Front. Microbiol.">
        <title>High frequency of phylogenetically diverse reductive dehalogenase-homologous genes in deep subseafloor sedimentary metagenomes.</title>
        <authorList>
            <person name="Kawai M."/>
            <person name="Futagami T."/>
            <person name="Toyoda A."/>
            <person name="Takaki Y."/>
            <person name="Nishi S."/>
            <person name="Hori S."/>
            <person name="Arai W."/>
            <person name="Tsubouchi T."/>
            <person name="Morono Y."/>
            <person name="Uchiyama I."/>
            <person name="Ito T."/>
            <person name="Fujiyama A."/>
            <person name="Inagaki F."/>
            <person name="Takami H."/>
        </authorList>
    </citation>
    <scope>NUCLEOTIDE SEQUENCE</scope>
    <source>
        <strain evidence="2">Expedition CK06-06</strain>
    </source>
</reference>
<dbReference type="Pfam" id="PF13186">
    <property type="entry name" value="SPASM"/>
    <property type="match status" value="1"/>
</dbReference>
<evidence type="ECO:0000313" key="2">
    <source>
        <dbReference type="EMBL" id="GAJ21286.1"/>
    </source>
</evidence>
<dbReference type="Gene3D" id="3.20.20.70">
    <property type="entry name" value="Aldolase class I"/>
    <property type="match status" value="1"/>
</dbReference>
<accession>X1VUH3</accession>
<sequence length="110" mass="12630">AFLQVYDNWGGQITQKDLLGIQQLKIAPKIKKYLCRGLFTVSLLPNGDLRLCGCRFKKTLKDELVVGNIRKDSIKKVISSQKYKNILKNFYKGKLPEVCKDCSFYRARIG</sequence>
<dbReference type="InterPro" id="IPR013785">
    <property type="entry name" value="Aldolase_TIM"/>
</dbReference>
<dbReference type="AlphaFoldDB" id="X1VUH3"/>
<name>X1VUH3_9ZZZZ</name>
<protein>
    <recommendedName>
        <fullName evidence="1">4Fe4S-binding SPASM domain-containing protein</fullName>
    </recommendedName>
</protein>
<dbReference type="InterPro" id="IPR023885">
    <property type="entry name" value="4Fe4S-binding_SPASM_dom"/>
</dbReference>
<organism evidence="2">
    <name type="scientific">marine sediment metagenome</name>
    <dbReference type="NCBI Taxonomy" id="412755"/>
    <lineage>
        <taxon>unclassified sequences</taxon>
        <taxon>metagenomes</taxon>
        <taxon>ecological metagenomes</taxon>
    </lineage>
</organism>
<dbReference type="InterPro" id="IPR058240">
    <property type="entry name" value="rSAM_sf"/>
</dbReference>
<feature type="non-terminal residue" evidence="2">
    <location>
        <position position="1"/>
    </location>
</feature>
<dbReference type="SUPFAM" id="SSF102114">
    <property type="entry name" value="Radical SAM enzymes"/>
    <property type="match status" value="1"/>
</dbReference>
<feature type="domain" description="4Fe4S-binding SPASM" evidence="1">
    <location>
        <begin position="37"/>
        <end position="102"/>
    </location>
</feature>
<evidence type="ECO:0000259" key="1">
    <source>
        <dbReference type="Pfam" id="PF13186"/>
    </source>
</evidence>
<dbReference type="CDD" id="cd21109">
    <property type="entry name" value="SPASM"/>
    <property type="match status" value="1"/>
</dbReference>
<gene>
    <name evidence="2" type="ORF">S12H4_60209</name>
</gene>
<comment type="caution">
    <text evidence="2">The sequence shown here is derived from an EMBL/GenBank/DDBJ whole genome shotgun (WGS) entry which is preliminary data.</text>
</comment>
<dbReference type="EMBL" id="BARW01039565">
    <property type="protein sequence ID" value="GAJ21286.1"/>
    <property type="molecule type" value="Genomic_DNA"/>
</dbReference>